<dbReference type="InterPro" id="IPR006558">
    <property type="entry name" value="LamG-like"/>
</dbReference>
<keyword evidence="2" id="KW-1015">Disulfide bond</keyword>
<dbReference type="Gene3D" id="2.60.120.200">
    <property type="match status" value="1"/>
</dbReference>
<keyword evidence="4" id="KW-0472">Membrane</keyword>
<feature type="region of interest" description="Disordered" evidence="3">
    <location>
        <begin position="1"/>
        <end position="129"/>
    </location>
</feature>
<evidence type="ECO:0000313" key="6">
    <source>
        <dbReference type="EMBL" id="TIH30460.1"/>
    </source>
</evidence>
<evidence type="ECO:0000259" key="5">
    <source>
        <dbReference type="PROSITE" id="PS51175"/>
    </source>
</evidence>
<gene>
    <name evidence="6" type="ORF">D4765_17085</name>
</gene>
<protein>
    <recommendedName>
        <fullName evidence="5">CBM6 domain-containing protein</fullName>
    </recommendedName>
</protein>
<accession>A0A4T2BHT1</accession>
<keyword evidence="7" id="KW-1185">Reference proteome</keyword>
<proteinExistence type="predicted"/>
<sequence>MGCPGTPDPRHWDGAGLADLRPLPVSDLTFRPPRSRRITCRRDRRIHPPPAHRDCAAQHKRRYHRRTRNGRIHRDSPHPGASRRRQPRRSRDRPSRHPRRTNPDPKQPIPPLIRTEPLPTRLDDPRHRVRPTAALVPDHRATLRPRQTQPMTVKEHKKRRLVWFTPTAGIRAVPFLALALALALALFGLTTSATSGGFTARIGNSTDTAATAPYFTCTAAVLADSSSALFAYKLNEAATTTTNSAPAAIYEAENAALSGGAASTTNHNNYSGTGFVGGYTDNNKGTAKTTFTVNANVSATYSLTLRYSNATGASKTLSLKIDSGTTQQITLPATASWDSWATSTITASWPAGTSHVVSYAYGTNDTANVNLDYLYVSSGDTSVDSFIGTTGTLLQNHTGETGATWAKRSVLGATDDAVLTPAGRIRKANASYAALYTTTAVPTSANYTVSAAIEDLSSVTNDMAGVVGRFDATNANGTFYVARYDALNAVFILARYVNGTYTSLGTSPAAPFVTGTVRISLDMNGSTIRLLTNNTQRVSVTDTTITGAGAAGVAFGFQYTAAGAQSTAITDTTGLHLDNFISTQDGTTTTAATTVTTDFSGNSGAGTYQGSMTSGPTPTASGCPRDPGGAYNLDGTTSYVSTPIQITNPQIFTVEVWFKTTVGSGKLIGFGNAQTGSSGQYDRHIFVATTGQLIFGTYNGTNHVITSPSAYTDGQWHQAVATLSGAGMALYVDGKIVATDPATTTAENHAGYWRIGYDNLNGWASTGTNYYFTGSMRFAAVYTTALTATQISTHYAAGQ</sequence>
<evidence type="ECO:0000256" key="4">
    <source>
        <dbReference type="SAM" id="Phobius"/>
    </source>
</evidence>
<dbReference type="Proteomes" id="UP000306192">
    <property type="component" value="Unassembled WGS sequence"/>
</dbReference>
<evidence type="ECO:0000256" key="1">
    <source>
        <dbReference type="ARBA" id="ARBA00022729"/>
    </source>
</evidence>
<dbReference type="SMART" id="SM00560">
    <property type="entry name" value="LamGL"/>
    <property type="match status" value="1"/>
</dbReference>
<evidence type="ECO:0000256" key="2">
    <source>
        <dbReference type="ARBA" id="ARBA00023157"/>
    </source>
</evidence>
<feature type="compositionally biased region" description="Basic residues" evidence="3">
    <location>
        <begin position="81"/>
        <end position="100"/>
    </location>
</feature>
<dbReference type="InterPro" id="IPR008979">
    <property type="entry name" value="Galactose-bd-like_sf"/>
</dbReference>
<dbReference type="InterPro" id="IPR013320">
    <property type="entry name" value="ConA-like_dom_sf"/>
</dbReference>
<feature type="transmembrane region" description="Helical" evidence="4">
    <location>
        <begin position="161"/>
        <end position="189"/>
    </location>
</feature>
<evidence type="ECO:0000313" key="7">
    <source>
        <dbReference type="Proteomes" id="UP000306192"/>
    </source>
</evidence>
<dbReference type="SUPFAM" id="SSF49899">
    <property type="entry name" value="Concanavalin A-like lectins/glucanases"/>
    <property type="match status" value="1"/>
</dbReference>
<organism evidence="6 7">
    <name type="scientific">Subtercola vilae</name>
    <dbReference type="NCBI Taxonomy" id="2056433"/>
    <lineage>
        <taxon>Bacteria</taxon>
        <taxon>Bacillati</taxon>
        <taxon>Actinomycetota</taxon>
        <taxon>Actinomycetes</taxon>
        <taxon>Micrococcales</taxon>
        <taxon>Microbacteriaceae</taxon>
        <taxon>Subtercola</taxon>
    </lineage>
</organism>
<evidence type="ECO:0000256" key="3">
    <source>
        <dbReference type="SAM" id="MobiDB-lite"/>
    </source>
</evidence>
<dbReference type="Pfam" id="PF13385">
    <property type="entry name" value="Laminin_G_3"/>
    <property type="match status" value="1"/>
</dbReference>
<name>A0A4T2BHT1_9MICO</name>
<dbReference type="Gene3D" id="2.60.120.560">
    <property type="entry name" value="Exo-inulinase, domain 1"/>
    <property type="match status" value="1"/>
</dbReference>
<keyword evidence="4" id="KW-0812">Transmembrane</keyword>
<dbReference type="InterPro" id="IPR005084">
    <property type="entry name" value="CBM6"/>
</dbReference>
<dbReference type="SUPFAM" id="SSF49785">
    <property type="entry name" value="Galactose-binding domain-like"/>
    <property type="match status" value="1"/>
</dbReference>
<keyword evidence="1" id="KW-0732">Signal</keyword>
<dbReference type="PROSITE" id="PS51175">
    <property type="entry name" value="CBM6"/>
    <property type="match status" value="1"/>
</dbReference>
<dbReference type="CDD" id="cd00110">
    <property type="entry name" value="LamG"/>
    <property type="match status" value="1"/>
</dbReference>
<dbReference type="CDD" id="cd04083">
    <property type="entry name" value="CBM35_Lmo2446-like"/>
    <property type="match status" value="1"/>
</dbReference>
<feature type="compositionally biased region" description="Basic residues" evidence="3">
    <location>
        <begin position="58"/>
        <end position="71"/>
    </location>
</feature>
<comment type="caution">
    <text evidence="6">The sequence shown here is derived from an EMBL/GenBank/DDBJ whole genome shotgun (WGS) entry which is preliminary data.</text>
</comment>
<dbReference type="Gene3D" id="2.60.120.260">
    <property type="entry name" value="Galactose-binding domain-like"/>
    <property type="match status" value="1"/>
</dbReference>
<reference evidence="6 7" key="1">
    <citation type="journal article" date="2019" name="Microorganisms">
        <title>Systematic Affiliation and Genome Analysis of Subtercola vilae DB165(T) with Particular Emphasis on Cold Adaptation of an Isolate from a High-Altitude Cold Volcano Lake.</title>
        <authorList>
            <person name="Villalobos A.S."/>
            <person name="Wiese J."/>
            <person name="Imhoff J.F."/>
            <person name="Dorador C."/>
            <person name="Keller A."/>
            <person name="Hentschel U."/>
        </authorList>
    </citation>
    <scope>NUCLEOTIDE SEQUENCE [LARGE SCALE GENOMIC DNA]</scope>
    <source>
        <strain evidence="6 7">DB165</strain>
    </source>
</reference>
<feature type="compositionally biased region" description="Basic residues" evidence="3">
    <location>
        <begin position="33"/>
        <end position="47"/>
    </location>
</feature>
<keyword evidence="4" id="KW-1133">Transmembrane helix</keyword>
<dbReference type="EMBL" id="QYRT01000051">
    <property type="protein sequence ID" value="TIH30460.1"/>
    <property type="molecule type" value="Genomic_DNA"/>
</dbReference>
<feature type="domain" description="CBM6" evidence="5">
    <location>
        <begin position="248"/>
        <end position="377"/>
    </location>
</feature>
<dbReference type="AlphaFoldDB" id="A0A4T2BHT1"/>
<dbReference type="GO" id="GO:0030246">
    <property type="term" value="F:carbohydrate binding"/>
    <property type="evidence" value="ECO:0007669"/>
    <property type="project" value="InterPro"/>
</dbReference>
<dbReference type="InterPro" id="IPR001791">
    <property type="entry name" value="Laminin_G"/>
</dbReference>